<dbReference type="KEGG" id="aplc:110977557"/>
<protein>
    <submittedName>
        <fullName evidence="2">Group XIIA secretory phospholipase A2-like</fullName>
    </submittedName>
</protein>
<proteinExistence type="predicted"/>
<dbReference type="GO" id="GO:0016042">
    <property type="term" value="P:lipid catabolic process"/>
    <property type="evidence" value="ECO:0007669"/>
    <property type="project" value="InterPro"/>
</dbReference>
<organism evidence="1 2">
    <name type="scientific">Acanthaster planci</name>
    <name type="common">Crown-of-thorns starfish</name>
    <dbReference type="NCBI Taxonomy" id="133434"/>
    <lineage>
        <taxon>Eukaryota</taxon>
        <taxon>Metazoa</taxon>
        <taxon>Echinodermata</taxon>
        <taxon>Eleutherozoa</taxon>
        <taxon>Asterozoa</taxon>
        <taxon>Asteroidea</taxon>
        <taxon>Valvatacea</taxon>
        <taxon>Valvatida</taxon>
        <taxon>Acanthasteridae</taxon>
        <taxon>Acanthaster</taxon>
    </lineage>
</organism>
<dbReference type="GO" id="GO:0005576">
    <property type="term" value="C:extracellular region"/>
    <property type="evidence" value="ECO:0007669"/>
    <property type="project" value="InterPro"/>
</dbReference>
<dbReference type="GO" id="GO:0050482">
    <property type="term" value="P:arachidonate secretion"/>
    <property type="evidence" value="ECO:0007669"/>
    <property type="project" value="InterPro"/>
</dbReference>
<dbReference type="GO" id="GO:0004623">
    <property type="term" value="F:phospholipase A2 activity"/>
    <property type="evidence" value="ECO:0007669"/>
    <property type="project" value="InterPro"/>
</dbReference>
<reference evidence="2" key="1">
    <citation type="submission" date="2025-08" db="UniProtKB">
        <authorList>
            <consortium name="RefSeq"/>
        </authorList>
    </citation>
    <scope>IDENTIFICATION</scope>
</reference>
<accession>A0A8B7Y6R9</accession>
<name>A0A8B7Y6R9_ACAPL</name>
<dbReference type="SUPFAM" id="SSF48619">
    <property type="entry name" value="Phospholipase A2, PLA2"/>
    <property type="match status" value="1"/>
</dbReference>
<evidence type="ECO:0000313" key="2">
    <source>
        <dbReference type="RefSeq" id="XP_022087481.1"/>
    </source>
</evidence>
<evidence type="ECO:0000313" key="1">
    <source>
        <dbReference type="Proteomes" id="UP000694845"/>
    </source>
</evidence>
<gene>
    <name evidence="2" type="primary">LOC110977557</name>
</gene>
<dbReference type="Gene3D" id="1.20.90.10">
    <property type="entry name" value="Phospholipase A2 domain"/>
    <property type="match status" value="1"/>
</dbReference>
<dbReference type="OMA" id="ICQYRCR"/>
<dbReference type="OrthoDB" id="3935740at2759"/>
<dbReference type="InterPro" id="IPR036444">
    <property type="entry name" value="PLipase_A2_dom_sf"/>
</dbReference>
<dbReference type="GeneID" id="110977557"/>
<dbReference type="Pfam" id="PF06951">
    <property type="entry name" value="PLA2G12"/>
    <property type="match status" value="1"/>
</dbReference>
<sequence>MVCLQNSVPFLARLGLYITLISINWWSAVAAGGKNGQSFEQNLKDFSSMAENLAGGLKTVAKAAKILSGDIDLGEAEDCTFVCKNGATPRQKVGYIPEENGCGSYGLKLDLSKLPQMEQCCNKHDRCYGQCGMDRETCDLRFSQCLEKVCKRLGQKMEFNQEESEGCTMTVQLMYLTVLELGCEAYLGSQRQACACQLHHDDNRTGPRRAKRSTRVEL</sequence>
<dbReference type="RefSeq" id="XP_022087481.1">
    <property type="nucleotide sequence ID" value="XM_022231789.1"/>
</dbReference>
<dbReference type="PANTHER" id="PTHR12824">
    <property type="entry name" value="GROUP XII SECRETORY PHOSPHOLIPASE A2 FAMILY MEMBER"/>
    <property type="match status" value="1"/>
</dbReference>
<dbReference type="PANTHER" id="PTHR12824:SF8">
    <property type="entry name" value="GXIVSPLA2, ISOFORM A"/>
    <property type="match status" value="1"/>
</dbReference>
<dbReference type="GO" id="GO:0006644">
    <property type="term" value="P:phospholipid metabolic process"/>
    <property type="evidence" value="ECO:0007669"/>
    <property type="project" value="InterPro"/>
</dbReference>
<keyword evidence="1" id="KW-1185">Reference proteome</keyword>
<dbReference type="InterPro" id="IPR010711">
    <property type="entry name" value="PLA2G12"/>
</dbReference>
<dbReference type="GO" id="GO:0005509">
    <property type="term" value="F:calcium ion binding"/>
    <property type="evidence" value="ECO:0007669"/>
    <property type="project" value="InterPro"/>
</dbReference>
<dbReference type="Proteomes" id="UP000694845">
    <property type="component" value="Unplaced"/>
</dbReference>
<dbReference type="AlphaFoldDB" id="A0A8B7Y6R9"/>